<dbReference type="PANTHER" id="PTHR37846:SF1">
    <property type="entry name" value="DEACETYLASE-LIKE PROTEIN"/>
    <property type="match status" value="1"/>
</dbReference>
<organism evidence="4 5">
    <name type="scientific">Somion occarium</name>
    <dbReference type="NCBI Taxonomy" id="3059160"/>
    <lineage>
        <taxon>Eukaryota</taxon>
        <taxon>Fungi</taxon>
        <taxon>Dikarya</taxon>
        <taxon>Basidiomycota</taxon>
        <taxon>Agaricomycotina</taxon>
        <taxon>Agaricomycetes</taxon>
        <taxon>Polyporales</taxon>
        <taxon>Cerrenaceae</taxon>
        <taxon>Somion</taxon>
    </lineage>
</organism>
<reference evidence="5" key="1">
    <citation type="submission" date="2024-04" db="EMBL/GenBank/DDBJ databases">
        <authorList>
            <person name="Shaw F."/>
            <person name="Minotto A."/>
        </authorList>
    </citation>
    <scope>NUCLEOTIDE SEQUENCE [LARGE SCALE GENOMIC DNA]</scope>
</reference>
<feature type="transmembrane region" description="Helical" evidence="2">
    <location>
        <begin position="97"/>
        <end position="117"/>
    </location>
</feature>
<dbReference type="Proteomes" id="UP001497453">
    <property type="component" value="Chromosome 2"/>
</dbReference>
<dbReference type="PANTHER" id="PTHR37846">
    <property type="entry name" value="YALI0B21296P"/>
    <property type="match status" value="1"/>
</dbReference>
<evidence type="ECO:0000313" key="5">
    <source>
        <dbReference type="Proteomes" id="UP001497453"/>
    </source>
</evidence>
<feature type="transmembrane region" description="Helical" evidence="2">
    <location>
        <begin position="164"/>
        <end position="190"/>
    </location>
</feature>
<keyword evidence="2" id="KW-1133">Transmembrane helix</keyword>
<evidence type="ECO:0000259" key="3">
    <source>
        <dbReference type="Pfam" id="PF24841"/>
    </source>
</evidence>
<dbReference type="InterPro" id="IPR056136">
    <property type="entry name" value="DUF7719"/>
</dbReference>
<evidence type="ECO:0000256" key="1">
    <source>
        <dbReference type="SAM" id="MobiDB-lite"/>
    </source>
</evidence>
<accession>A0ABP1D4W6</accession>
<feature type="compositionally biased region" description="Low complexity" evidence="1">
    <location>
        <begin position="42"/>
        <end position="51"/>
    </location>
</feature>
<evidence type="ECO:0000313" key="4">
    <source>
        <dbReference type="EMBL" id="CAL1702184.1"/>
    </source>
</evidence>
<keyword evidence="5" id="KW-1185">Reference proteome</keyword>
<feature type="region of interest" description="Disordered" evidence="1">
    <location>
        <begin position="1"/>
        <end position="57"/>
    </location>
</feature>
<keyword evidence="2" id="KW-0472">Membrane</keyword>
<keyword evidence="2" id="KW-0812">Transmembrane</keyword>
<evidence type="ECO:0000256" key="2">
    <source>
        <dbReference type="SAM" id="Phobius"/>
    </source>
</evidence>
<feature type="transmembrane region" description="Helical" evidence="2">
    <location>
        <begin position="129"/>
        <end position="152"/>
    </location>
</feature>
<feature type="transmembrane region" description="Helical" evidence="2">
    <location>
        <begin position="69"/>
        <end position="91"/>
    </location>
</feature>
<proteinExistence type="predicted"/>
<feature type="domain" description="DUF7719" evidence="3">
    <location>
        <begin position="127"/>
        <end position="194"/>
    </location>
</feature>
<name>A0ABP1D4W6_9APHY</name>
<dbReference type="Pfam" id="PF24841">
    <property type="entry name" value="DUF7719"/>
    <property type="match status" value="1"/>
</dbReference>
<gene>
    <name evidence="4" type="ORF">GFSPODELE1_LOCUS3920</name>
</gene>
<dbReference type="EMBL" id="OZ037945">
    <property type="protein sequence ID" value="CAL1702184.1"/>
    <property type="molecule type" value="Genomic_DNA"/>
</dbReference>
<protein>
    <recommendedName>
        <fullName evidence="3">DUF7719 domain-containing protein</fullName>
    </recommendedName>
</protein>
<sequence>MARNRKPSKKPATEENQQPSVDIPEQEQWRIIKESGILKGVPIENPNSSSNSDEEPEGLSPLVEEIFSAINLIILHSFLLIMMEILIHYQYGRHPTYGAIFQRMLPSVPFLSVFIFYTSRYKQTRAMQGFLFVLSLAMGIRLIYIINVASWTVNMRQAPPLATIWVYCIVQLNLLPATLSLVIVYGWVYYRGMKLFF</sequence>